<reference evidence="2 3" key="1">
    <citation type="submission" date="2014-06" db="EMBL/GenBank/DDBJ databases">
        <title>The genome of the endonuclear symbiont Nucleicultrix amoebiphila.</title>
        <authorList>
            <person name="Schulz F."/>
            <person name="Horn M."/>
        </authorList>
    </citation>
    <scope>NUCLEOTIDE SEQUENCE [LARGE SCALE GENOMIC DNA]</scope>
    <source>
        <strain evidence="2 3">FS5</strain>
    </source>
</reference>
<dbReference type="Proteomes" id="UP000237351">
    <property type="component" value="Chromosome"/>
</dbReference>
<evidence type="ECO:0008006" key="4">
    <source>
        <dbReference type="Google" id="ProtNLM"/>
    </source>
</evidence>
<dbReference type="EMBL" id="CP008743">
    <property type="protein sequence ID" value="ARN85194.1"/>
    <property type="molecule type" value="Genomic_DNA"/>
</dbReference>
<protein>
    <recommendedName>
        <fullName evidence="4">Metallo-beta-lactamase domain-containing protein</fullName>
    </recommendedName>
</protein>
<dbReference type="PANTHER" id="PTHR30619">
    <property type="entry name" value="DNA INTERNALIZATION/COMPETENCE PROTEIN COMEC/REC2"/>
    <property type="match status" value="1"/>
</dbReference>
<dbReference type="AlphaFoldDB" id="A0A1W6N5Q1"/>
<dbReference type="SUPFAM" id="SSF56281">
    <property type="entry name" value="Metallo-hydrolase/oxidoreductase"/>
    <property type="match status" value="1"/>
</dbReference>
<dbReference type="OrthoDB" id="7177610at2"/>
<name>A0A1W6N5Q1_9PROT</name>
<dbReference type="InterPro" id="IPR036866">
    <property type="entry name" value="RibonucZ/Hydroxyglut_hydro"/>
</dbReference>
<keyword evidence="3" id="KW-1185">Reference proteome</keyword>
<feature type="region of interest" description="Disordered" evidence="1">
    <location>
        <begin position="455"/>
        <end position="505"/>
    </location>
</feature>
<dbReference type="STRING" id="1414854.GQ61_07760"/>
<evidence type="ECO:0000256" key="1">
    <source>
        <dbReference type="SAM" id="MobiDB-lite"/>
    </source>
</evidence>
<dbReference type="KEGG" id="naf:GQ61_07760"/>
<gene>
    <name evidence="2" type="ORF">GQ61_07760</name>
</gene>
<evidence type="ECO:0000313" key="2">
    <source>
        <dbReference type="EMBL" id="ARN85194.1"/>
    </source>
</evidence>
<dbReference type="PANTHER" id="PTHR30619:SF1">
    <property type="entry name" value="RECOMBINATION PROTEIN 2"/>
    <property type="match status" value="1"/>
</dbReference>
<accession>A0A1W6N5Q1</accession>
<dbReference type="InterPro" id="IPR052159">
    <property type="entry name" value="Competence_DNA_uptake"/>
</dbReference>
<dbReference type="RefSeq" id="WP_085784739.1">
    <property type="nucleotide sequence ID" value="NZ_CP008743.1"/>
</dbReference>
<dbReference type="Gene3D" id="3.60.15.10">
    <property type="entry name" value="Ribonuclease Z/Hydroxyacylglutathione hydrolase-like"/>
    <property type="match status" value="1"/>
</dbReference>
<proteinExistence type="predicted"/>
<feature type="region of interest" description="Disordered" evidence="1">
    <location>
        <begin position="73"/>
        <end position="101"/>
    </location>
</feature>
<sequence length="505" mass="57284">MRLLSFLLIAITFFAHQEIKASFVEESQSLSSMEVVVKHVGQGNCNIVKFFKKDETPQILLFDCGTSAQEQEERYTSAQAPLSPPKSLTLPSTPPSVKKKHDFSETVSDEDFYEEEFKSKDFMHETRAYLSGTLDSKTKLTIKTIISSHPDIDHYSLFPKLIDPMRDVVENLILCGLPQHYTEFGVFREWVKNLQQAGTKVFFPCFGNQPQDKIDNLFTGNSTPPFAKFYASKPGEQDAYFGDALNFGPGFVLSVLSLNAPAIYEEDLDQVIRRGTIEDDNEDSMVLRIMDKDNKHAVLLTGDMAMLNQRRILPRYAKEENLPFLQSTFYVASHHGASTHGSNSFEFLSKVEPAYILISNGHSKKYKHPDYACYKIFKNLKSLKRTQRHKVLVGPNQGNMKKSLRETHKAIFTTLSSGDIMLKIDPIQGYSVGTVVDKKIQEIVIEKSFLSADTLEENEEQTQENESLNEKNIEPDASVAQKKKSIREKLSQEKNSTVKKLFSEL</sequence>
<organism evidence="2 3">
    <name type="scientific">Candidatus Nucleicultrix amoebiphila FS5</name>
    <dbReference type="NCBI Taxonomy" id="1414854"/>
    <lineage>
        <taxon>Bacteria</taxon>
        <taxon>Pseudomonadati</taxon>
        <taxon>Pseudomonadota</taxon>
        <taxon>Alphaproteobacteria</taxon>
        <taxon>Holosporales</taxon>
        <taxon>Candidatus Nucleicultricaceae</taxon>
        <taxon>Candidatus Nucleicultrix</taxon>
    </lineage>
</organism>
<evidence type="ECO:0000313" key="3">
    <source>
        <dbReference type="Proteomes" id="UP000237351"/>
    </source>
</evidence>